<name>A0A4Y2LAN0_ARAVE</name>
<organism evidence="1 2">
    <name type="scientific">Araneus ventricosus</name>
    <name type="common">Orbweaver spider</name>
    <name type="synonym">Epeira ventricosa</name>
    <dbReference type="NCBI Taxonomy" id="182803"/>
    <lineage>
        <taxon>Eukaryota</taxon>
        <taxon>Metazoa</taxon>
        <taxon>Ecdysozoa</taxon>
        <taxon>Arthropoda</taxon>
        <taxon>Chelicerata</taxon>
        <taxon>Arachnida</taxon>
        <taxon>Araneae</taxon>
        <taxon>Araneomorphae</taxon>
        <taxon>Entelegynae</taxon>
        <taxon>Araneoidea</taxon>
        <taxon>Araneidae</taxon>
        <taxon>Araneus</taxon>
    </lineage>
</organism>
<evidence type="ECO:0000313" key="1">
    <source>
        <dbReference type="EMBL" id="GBN10877.1"/>
    </source>
</evidence>
<accession>A0A4Y2LAN0</accession>
<keyword evidence="2" id="KW-1185">Reference proteome</keyword>
<dbReference type="EMBL" id="BGPR01005513">
    <property type="protein sequence ID" value="GBN10877.1"/>
    <property type="molecule type" value="Genomic_DNA"/>
</dbReference>
<protein>
    <submittedName>
        <fullName evidence="1">Uncharacterized protein</fullName>
    </submittedName>
</protein>
<gene>
    <name evidence="1" type="ORF">AVEN_212998_1</name>
</gene>
<sequence>MILDLGYLLERQFFHQCPVRRSLGFVMWKETSNGQLVAKAFNTIGLYGFLFTKMLICDDLLKLCDIWCVGSSNSLLAFSQLLYGSDSLFRVVTVKDRYLANVDILR</sequence>
<comment type="caution">
    <text evidence="1">The sequence shown here is derived from an EMBL/GenBank/DDBJ whole genome shotgun (WGS) entry which is preliminary data.</text>
</comment>
<proteinExistence type="predicted"/>
<dbReference type="Proteomes" id="UP000499080">
    <property type="component" value="Unassembled WGS sequence"/>
</dbReference>
<reference evidence="1 2" key="1">
    <citation type="journal article" date="2019" name="Sci. Rep.">
        <title>Orb-weaving spider Araneus ventricosus genome elucidates the spidroin gene catalogue.</title>
        <authorList>
            <person name="Kono N."/>
            <person name="Nakamura H."/>
            <person name="Ohtoshi R."/>
            <person name="Moran D.A.P."/>
            <person name="Shinohara A."/>
            <person name="Yoshida Y."/>
            <person name="Fujiwara M."/>
            <person name="Mori M."/>
            <person name="Tomita M."/>
            <person name="Arakawa K."/>
        </authorList>
    </citation>
    <scope>NUCLEOTIDE SEQUENCE [LARGE SCALE GENOMIC DNA]</scope>
</reference>
<dbReference type="AlphaFoldDB" id="A0A4Y2LAN0"/>
<evidence type="ECO:0000313" key="2">
    <source>
        <dbReference type="Proteomes" id="UP000499080"/>
    </source>
</evidence>